<accession>B4MVB7</accession>
<dbReference type="OrthoDB" id="7808666at2759"/>
<evidence type="ECO:0000313" key="3">
    <source>
        <dbReference type="EMBL" id="EDW76462.2"/>
    </source>
</evidence>
<dbReference type="GO" id="GO:0004867">
    <property type="term" value="F:serine-type endopeptidase inhibitor activity"/>
    <property type="evidence" value="ECO:0007669"/>
    <property type="project" value="InterPro"/>
</dbReference>
<keyword evidence="1" id="KW-0732">Signal</keyword>
<dbReference type="InParanoid" id="B4MVB7"/>
<feature type="domain" description="BPTI/Kunitz inhibitor" evidence="2">
    <location>
        <begin position="38"/>
        <end position="85"/>
    </location>
</feature>
<dbReference type="InterPro" id="IPR036880">
    <property type="entry name" value="Kunitz_BPTI_sf"/>
</dbReference>
<evidence type="ECO:0000256" key="1">
    <source>
        <dbReference type="SAM" id="SignalP"/>
    </source>
</evidence>
<evidence type="ECO:0000313" key="4">
    <source>
        <dbReference type="Proteomes" id="UP000007798"/>
    </source>
</evidence>
<protein>
    <recommendedName>
        <fullName evidence="2">BPTI/Kunitz inhibitor domain-containing protein</fullName>
    </recommendedName>
</protein>
<feature type="chain" id="PRO_5006458070" description="BPTI/Kunitz inhibitor domain-containing protein" evidence="1">
    <location>
        <begin position="33"/>
        <end position="107"/>
    </location>
</feature>
<dbReference type="FunCoup" id="B4MVB7">
    <property type="interactions" value="4"/>
</dbReference>
<reference evidence="3 4" key="1">
    <citation type="journal article" date="2007" name="Nature">
        <title>Evolution of genes and genomes on the Drosophila phylogeny.</title>
        <authorList>
            <consortium name="Drosophila 12 Genomes Consortium"/>
            <person name="Clark A.G."/>
            <person name="Eisen M.B."/>
            <person name="Smith D.R."/>
            <person name="Bergman C.M."/>
            <person name="Oliver B."/>
            <person name="Markow T.A."/>
            <person name="Kaufman T.C."/>
            <person name="Kellis M."/>
            <person name="Gelbart W."/>
            <person name="Iyer V.N."/>
            <person name="Pollard D.A."/>
            <person name="Sackton T.B."/>
            <person name="Larracuente A.M."/>
            <person name="Singh N.D."/>
            <person name="Abad J.P."/>
            <person name="Abt D.N."/>
            <person name="Adryan B."/>
            <person name="Aguade M."/>
            <person name="Akashi H."/>
            <person name="Anderson W.W."/>
            <person name="Aquadro C.F."/>
            <person name="Ardell D.H."/>
            <person name="Arguello R."/>
            <person name="Artieri C.G."/>
            <person name="Barbash D.A."/>
            <person name="Barker D."/>
            <person name="Barsanti P."/>
            <person name="Batterham P."/>
            <person name="Batzoglou S."/>
            <person name="Begun D."/>
            <person name="Bhutkar A."/>
            <person name="Blanco E."/>
            <person name="Bosak S.A."/>
            <person name="Bradley R.K."/>
            <person name="Brand A.D."/>
            <person name="Brent M.R."/>
            <person name="Brooks A.N."/>
            <person name="Brown R.H."/>
            <person name="Butlin R.K."/>
            <person name="Caggese C."/>
            <person name="Calvi B.R."/>
            <person name="Bernardo de Carvalho A."/>
            <person name="Caspi A."/>
            <person name="Castrezana S."/>
            <person name="Celniker S.E."/>
            <person name="Chang J.L."/>
            <person name="Chapple C."/>
            <person name="Chatterji S."/>
            <person name="Chinwalla A."/>
            <person name="Civetta A."/>
            <person name="Clifton S.W."/>
            <person name="Comeron J.M."/>
            <person name="Costello J.C."/>
            <person name="Coyne J.A."/>
            <person name="Daub J."/>
            <person name="David R.G."/>
            <person name="Delcher A.L."/>
            <person name="Delehaunty K."/>
            <person name="Do C.B."/>
            <person name="Ebling H."/>
            <person name="Edwards K."/>
            <person name="Eickbush T."/>
            <person name="Evans J.D."/>
            <person name="Filipski A."/>
            <person name="Findeiss S."/>
            <person name="Freyhult E."/>
            <person name="Fulton L."/>
            <person name="Fulton R."/>
            <person name="Garcia A.C."/>
            <person name="Gardiner A."/>
            <person name="Garfield D.A."/>
            <person name="Garvin B.E."/>
            <person name="Gibson G."/>
            <person name="Gilbert D."/>
            <person name="Gnerre S."/>
            <person name="Godfrey J."/>
            <person name="Good R."/>
            <person name="Gotea V."/>
            <person name="Gravely B."/>
            <person name="Greenberg A.J."/>
            <person name="Griffiths-Jones S."/>
            <person name="Gross S."/>
            <person name="Guigo R."/>
            <person name="Gustafson E.A."/>
            <person name="Haerty W."/>
            <person name="Hahn M.W."/>
            <person name="Halligan D.L."/>
            <person name="Halpern A.L."/>
            <person name="Halter G.M."/>
            <person name="Han M.V."/>
            <person name="Heger A."/>
            <person name="Hillier L."/>
            <person name="Hinrichs A.S."/>
            <person name="Holmes I."/>
            <person name="Hoskins R.A."/>
            <person name="Hubisz M.J."/>
            <person name="Hultmark D."/>
            <person name="Huntley M.A."/>
            <person name="Jaffe D.B."/>
            <person name="Jagadeeshan S."/>
            <person name="Jeck W.R."/>
            <person name="Johnson J."/>
            <person name="Jones C.D."/>
            <person name="Jordan W.C."/>
            <person name="Karpen G.H."/>
            <person name="Kataoka E."/>
            <person name="Keightley P.D."/>
            <person name="Kheradpour P."/>
            <person name="Kirkness E.F."/>
            <person name="Koerich L.B."/>
            <person name="Kristiansen K."/>
            <person name="Kudrna D."/>
            <person name="Kulathinal R.J."/>
            <person name="Kumar S."/>
            <person name="Kwok R."/>
            <person name="Lander E."/>
            <person name="Langley C.H."/>
            <person name="Lapoint R."/>
            <person name="Lazzaro B.P."/>
            <person name="Lee S.J."/>
            <person name="Levesque L."/>
            <person name="Li R."/>
            <person name="Lin C.F."/>
            <person name="Lin M.F."/>
            <person name="Lindblad-Toh K."/>
            <person name="Llopart A."/>
            <person name="Long M."/>
            <person name="Low L."/>
            <person name="Lozovsky E."/>
            <person name="Lu J."/>
            <person name="Luo M."/>
            <person name="Machado C.A."/>
            <person name="Makalowski W."/>
            <person name="Marzo M."/>
            <person name="Matsuda M."/>
            <person name="Matzkin L."/>
            <person name="McAllister B."/>
            <person name="McBride C.S."/>
            <person name="McKernan B."/>
            <person name="McKernan K."/>
            <person name="Mendez-Lago M."/>
            <person name="Minx P."/>
            <person name="Mollenhauer M.U."/>
            <person name="Montooth K."/>
            <person name="Mount S.M."/>
            <person name="Mu X."/>
            <person name="Myers E."/>
            <person name="Negre B."/>
            <person name="Newfeld S."/>
            <person name="Nielsen R."/>
            <person name="Noor M.A."/>
            <person name="O'Grady P."/>
            <person name="Pachter L."/>
            <person name="Papaceit M."/>
            <person name="Parisi M.J."/>
            <person name="Parisi M."/>
            <person name="Parts L."/>
            <person name="Pedersen J.S."/>
            <person name="Pesole G."/>
            <person name="Phillippy A.M."/>
            <person name="Ponting C.P."/>
            <person name="Pop M."/>
            <person name="Porcelli D."/>
            <person name="Powell J.R."/>
            <person name="Prohaska S."/>
            <person name="Pruitt K."/>
            <person name="Puig M."/>
            <person name="Quesneville H."/>
            <person name="Ram K.R."/>
            <person name="Rand D."/>
            <person name="Rasmussen M.D."/>
            <person name="Reed L.K."/>
            <person name="Reenan R."/>
            <person name="Reily A."/>
            <person name="Remington K.A."/>
            <person name="Rieger T.T."/>
            <person name="Ritchie M.G."/>
            <person name="Robin C."/>
            <person name="Rogers Y.H."/>
            <person name="Rohde C."/>
            <person name="Rozas J."/>
            <person name="Rubenfield M.J."/>
            <person name="Ruiz A."/>
            <person name="Russo S."/>
            <person name="Salzberg S.L."/>
            <person name="Sanchez-Gracia A."/>
            <person name="Saranga D.J."/>
            <person name="Sato H."/>
            <person name="Schaeffer S.W."/>
            <person name="Schatz M.C."/>
            <person name="Schlenke T."/>
            <person name="Schwartz R."/>
            <person name="Segarra C."/>
            <person name="Singh R.S."/>
            <person name="Sirot L."/>
            <person name="Sirota M."/>
            <person name="Sisneros N.B."/>
            <person name="Smith C.D."/>
            <person name="Smith T.F."/>
            <person name="Spieth J."/>
            <person name="Stage D.E."/>
            <person name="Stark A."/>
            <person name="Stephan W."/>
            <person name="Strausberg R.L."/>
            <person name="Strempel S."/>
            <person name="Sturgill D."/>
            <person name="Sutton G."/>
            <person name="Sutton G.G."/>
            <person name="Tao W."/>
            <person name="Teichmann S."/>
            <person name="Tobari Y.N."/>
            <person name="Tomimura Y."/>
            <person name="Tsolas J.M."/>
            <person name="Valente V.L."/>
            <person name="Venter E."/>
            <person name="Venter J.C."/>
            <person name="Vicario S."/>
            <person name="Vieira F.G."/>
            <person name="Vilella A.J."/>
            <person name="Villasante A."/>
            <person name="Walenz B."/>
            <person name="Wang J."/>
            <person name="Wasserman M."/>
            <person name="Watts T."/>
            <person name="Wilson D."/>
            <person name="Wilson R.K."/>
            <person name="Wing R.A."/>
            <person name="Wolfner M.F."/>
            <person name="Wong A."/>
            <person name="Wong G.K."/>
            <person name="Wu C.I."/>
            <person name="Wu G."/>
            <person name="Yamamoto D."/>
            <person name="Yang H.P."/>
            <person name="Yang S.P."/>
            <person name="Yorke J.A."/>
            <person name="Yoshida K."/>
            <person name="Zdobnov E."/>
            <person name="Zhang P."/>
            <person name="Zhang Y."/>
            <person name="Zimin A.V."/>
            <person name="Baldwin J."/>
            <person name="Abdouelleil A."/>
            <person name="Abdulkadir J."/>
            <person name="Abebe A."/>
            <person name="Abera B."/>
            <person name="Abreu J."/>
            <person name="Acer S.C."/>
            <person name="Aftuck L."/>
            <person name="Alexander A."/>
            <person name="An P."/>
            <person name="Anderson E."/>
            <person name="Anderson S."/>
            <person name="Arachi H."/>
            <person name="Azer M."/>
            <person name="Bachantsang P."/>
            <person name="Barry A."/>
            <person name="Bayul T."/>
            <person name="Berlin A."/>
            <person name="Bessette D."/>
            <person name="Bloom T."/>
            <person name="Blye J."/>
            <person name="Boguslavskiy L."/>
            <person name="Bonnet C."/>
            <person name="Boukhgalter B."/>
            <person name="Bourzgui I."/>
            <person name="Brown A."/>
            <person name="Cahill P."/>
            <person name="Channer S."/>
            <person name="Cheshatsang Y."/>
            <person name="Chuda L."/>
            <person name="Citroen M."/>
            <person name="Collymore A."/>
            <person name="Cooke P."/>
            <person name="Costello M."/>
            <person name="D'Aco K."/>
            <person name="Daza R."/>
            <person name="De Haan G."/>
            <person name="DeGray S."/>
            <person name="DeMaso C."/>
            <person name="Dhargay N."/>
            <person name="Dooley K."/>
            <person name="Dooley E."/>
            <person name="Doricent M."/>
            <person name="Dorje P."/>
            <person name="Dorjee K."/>
            <person name="Dupes A."/>
            <person name="Elong R."/>
            <person name="Falk J."/>
            <person name="Farina A."/>
            <person name="Faro S."/>
            <person name="Ferguson D."/>
            <person name="Fisher S."/>
            <person name="Foley C.D."/>
            <person name="Franke A."/>
            <person name="Friedrich D."/>
            <person name="Gadbois L."/>
            <person name="Gearin G."/>
            <person name="Gearin C.R."/>
            <person name="Giannoukos G."/>
            <person name="Goode T."/>
            <person name="Graham J."/>
            <person name="Grandbois E."/>
            <person name="Grewal S."/>
            <person name="Gyaltsen K."/>
            <person name="Hafez N."/>
            <person name="Hagos B."/>
            <person name="Hall J."/>
            <person name="Henson C."/>
            <person name="Hollinger A."/>
            <person name="Honan T."/>
            <person name="Huard M.D."/>
            <person name="Hughes L."/>
            <person name="Hurhula B."/>
            <person name="Husby M.E."/>
            <person name="Kamat A."/>
            <person name="Kanga B."/>
            <person name="Kashin S."/>
            <person name="Khazanovich D."/>
            <person name="Kisner P."/>
            <person name="Lance K."/>
            <person name="Lara M."/>
            <person name="Lee W."/>
            <person name="Lennon N."/>
            <person name="Letendre F."/>
            <person name="LeVine R."/>
            <person name="Lipovsky A."/>
            <person name="Liu X."/>
            <person name="Liu J."/>
            <person name="Liu S."/>
            <person name="Lokyitsang T."/>
            <person name="Lokyitsang Y."/>
            <person name="Lubonja R."/>
            <person name="Lui A."/>
            <person name="MacDonald P."/>
            <person name="Magnisalis V."/>
            <person name="Maru K."/>
            <person name="Matthews C."/>
            <person name="McCusker W."/>
            <person name="McDonough S."/>
            <person name="Mehta T."/>
            <person name="Meldrim J."/>
            <person name="Meneus L."/>
            <person name="Mihai O."/>
            <person name="Mihalev A."/>
            <person name="Mihova T."/>
            <person name="Mittelman R."/>
            <person name="Mlenga V."/>
            <person name="Montmayeur A."/>
            <person name="Mulrain L."/>
            <person name="Navidi A."/>
            <person name="Naylor J."/>
            <person name="Negash T."/>
            <person name="Nguyen T."/>
            <person name="Nguyen N."/>
            <person name="Nicol R."/>
            <person name="Norbu C."/>
            <person name="Norbu N."/>
            <person name="Novod N."/>
            <person name="O'Neill B."/>
            <person name="Osman S."/>
            <person name="Markiewicz E."/>
            <person name="Oyono O.L."/>
            <person name="Patti C."/>
            <person name="Phunkhang P."/>
            <person name="Pierre F."/>
            <person name="Priest M."/>
            <person name="Raghuraman S."/>
            <person name="Rege F."/>
            <person name="Reyes R."/>
            <person name="Rise C."/>
            <person name="Rogov P."/>
            <person name="Ross K."/>
            <person name="Ryan E."/>
            <person name="Settipalli S."/>
            <person name="Shea T."/>
            <person name="Sherpa N."/>
            <person name="Shi L."/>
            <person name="Shih D."/>
            <person name="Sparrow T."/>
            <person name="Spaulding J."/>
            <person name="Stalker J."/>
            <person name="Stange-Thomann N."/>
            <person name="Stavropoulos S."/>
            <person name="Stone C."/>
            <person name="Strader C."/>
            <person name="Tesfaye S."/>
            <person name="Thomson T."/>
            <person name="Thoulutsang Y."/>
            <person name="Thoulutsang D."/>
            <person name="Topham K."/>
            <person name="Topping I."/>
            <person name="Tsamla T."/>
            <person name="Vassiliev H."/>
            <person name="Vo A."/>
            <person name="Wangchuk T."/>
            <person name="Wangdi T."/>
            <person name="Weiand M."/>
            <person name="Wilkinson J."/>
            <person name="Wilson A."/>
            <person name="Yadav S."/>
            <person name="Young G."/>
            <person name="Yu Q."/>
            <person name="Zembek L."/>
            <person name="Zhong D."/>
            <person name="Zimmer A."/>
            <person name="Zwirko Z."/>
            <person name="Jaffe D.B."/>
            <person name="Alvarez P."/>
            <person name="Brockman W."/>
            <person name="Butler J."/>
            <person name="Chin C."/>
            <person name="Gnerre S."/>
            <person name="Grabherr M."/>
            <person name="Kleber M."/>
            <person name="Mauceli E."/>
            <person name="MacCallum I."/>
        </authorList>
    </citation>
    <scope>NUCLEOTIDE SEQUENCE [LARGE SCALE GENOMIC DNA]</scope>
    <source>
        <strain evidence="4">Tucson 14030-0811.24</strain>
    </source>
</reference>
<proteinExistence type="predicted"/>
<gene>
    <name evidence="3" type="primary">Dwil\GK15465</name>
    <name evidence="3" type="ORF">Dwil_GK15465</name>
</gene>
<dbReference type="EMBL" id="CH963857">
    <property type="protein sequence ID" value="EDW76462.2"/>
    <property type="molecule type" value="Genomic_DNA"/>
</dbReference>
<dbReference type="InterPro" id="IPR002223">
    <property type="entry name" value="Kunitz_BPTI"/>
</dbReference>
<dbReference type="KEGG" id="dwi:6642277"/>
<feature type="signal peptide" evidence="1">
    <location>
        <begin position="1"/>
        <end position="32"/>
    </location>
</feature>
<dbReference type="HOGENOM" id="CLU_2294514_0_0_1"/>
<dbReference type="STRING" id="7260.B4MVB7"/>
<name>B4MVB7_DROWI</name>
<dbReference type="Pfam" id="PF00014">
    <property type="entry name" value="Kunitz_BPTI"/>
    <property type="match status" value="1"/>
</dbReference>
<sequence>MPKMSSFSRNAISLMLCLILAIGSLRLQLVEARVRDLCQVKPSTSGLCVPSTLGIYYDEETQHCHFVGCNNKRLFSSLDDCEKICNNSRHIKLRSRSQRQRVNETTN</sequence>
<dbReference type="Proteomes" id="UP000007798">
    <property type="component" value="Unassembled WGS sequence"/>
</dbReference>
<organism evidence="3 4">
    <name type="scientific">Drosophila willistoni</name>
    <name type="common">Fruit fly</name>
    <dbReference type="NCBI Taxonomy" id="7260"/>
    <lineage>
        <taxon>Eukaryota</taxon>
        <taxon>Metazoa</taxon>
        <taxon>Ecdysozoa</taxon>
        <taxon>Arthropoda</taxon>
        <taxon>Hexapoda</taxon>
        <taxon>Insecta</taxon>
        <taxon>Pterygota</taxon>
        <taxon>Neoptera</taxon>
        <taxon>Endopterygota</taxon>
        <taxon>Diptera</taxon>
        <taxon>Brachycera</taxon>
        <taxon>Muscomorpha</taxon>
        <taxon>Ephydroidea</taxon>
        <taxon>Drosophilidae</taxon>
        <taxon>Drosophila</taxon>
        <taxon>Sophophora</taxon>
    </lineage>
</organism>
<dbReference type="AlphaFoldDB" id="B4MVB7"/>
<dbReference type="SUPFAM" id="SSF57362">
    <property type="entry name" value="BPTI-like"/>
    <property type="match status" value="1"/>
</dbReference>
<dbReference type="eggNOG" id="KOG1969">
    <property type="taxonomic scope" value="Eukaryota"/>
</dbReference>
<evidence type="ECO:0000259" key="2">
    <source>
        <dbReference type="Pfam" id="PF00014"/>
    </source>
</evidence>
<keyword evidence="4" id="KW-1185">Reference proteome</keyword>
<dbReference type="Gene3D" id="4.10.410.10">
    <property type="entry name" value="Pancreatic trypsin inhibitor Kunitz domain"/>
    <property type="match status" value="1"/>
</dbReference>